<comment type="caution">
    <text evidence="2">The sequence shown here is derived from an EMBL/GenBank/DDBJ whole genome shotgun (WGS) entry which is preliminary data.</text>
</comment>
<evidence type="ECO:0000313" key="3">
    <source>
        <dbReference type="Proteomes" id="UP001363622"/>
    </source>
</evidence>
<organism evidence="2 3">
    <name type="scientific">Phyllosticta citriasiana</name>
    <dbReference type="NCBI Taxonomy" id="595635"/>
    <lineage>
        <taxon>Eukaryota</taxon>
        <taxon>Fungi</taxon>
        <taxon>Dikarya</taxon>
        <taxon>Ascomycota</taxon>
        <taxon>Pezizomycotina</taxon>
        <taxon>Dothideomycetes</taxon>
        <taxon>Dothideomycetes incertae sedis</taxon>
        <taxon>Botryosphaeriales</taxon>
        <taxon>Phyllostictaceae</taxon>
        <taxon>Phyllosticta</taxon>
    </lineage>
</organism>
<evidence type="ECO:0000313" key="2">
    <source>
        <dbReference type="EMBL" id="KAK7510122.1"/>
    </source>
</evidence>
<gene>
    <name evidence="2" type="ORF">IWZ03DRAFT_82045</name>
</gene>
<keyword evidence="3" id="KW-1185">Reference proteome</keyword>
<accession>A0ABR1KB37</accession>
<proteinExistence type="predicted"/>
<feature type="compositionally biased region" description="Low complexity" evidence="1">
    <location>
        <begin position="144"/>
        <end position="158"/>
    </location>
</feature>
<reference evidence="2 3" key="1">
    <citation type="submission" date="2024-04" db="EMBL/GenBank/DDBJ databases">
        <title>Phyllosticta paracitricarpa is synonymous to the EU quarantine fungus P. citricarpa based on phylogenomic analyses.</title>
        <authorList>
            <consortium name="Lawrence Berkeley National Laboratory"/>
            <person name="Van Ingen-Buijs V.A."/>
            <person name="Van Westerhoven A.C."/>
            <person name="Haridas S."/>
            <person name="Skiadas P."/>
            <person name="Martin F."/>
            <person name="Groenewald J.Z."/>
            <person name="Crous P.W."/>
            <person name="Seidl M.F."/>
        </authorList>
    </citation>
    <scope>NUCLEOTIDE SEQUENCE [LARGE SCALE GENOMIC DNA]</scope>
    <source>
        <strain evidence="2 3">CBS 123371</strain>
    </source>
</reference>
<protein>
    <submittedName>
        <fullName evidence="2">Uncharacterized protein</fullName>
    </submittedName>
</protein>
<dbReference type="Proteomes" id="UP001363622">
    <property type="component" value="Unassembled WGS sequence"/>
</dbReference>
<name>A0ABR1KB37_9PEZI</name>
<evidence type="ECO:0000256" key="1">
    <source>
        <dbReference type="SAM" id="MobiDB-lite"/>
    </source>
</evidence>
<dbReference type="EMBL" id="JBBPHU010000015">
    <property type="protein sequence ID" value="KAK7510122.1"/>
    <property type="molecule type" value="Genomic_DNA"/>
</dbReference>
<feature type="region of interest" description="Disordered" evidence="1">
    <location>
        <begin position="143"/>
        <end position="166"/>
    </location>
</feature>
<sequence length="202" mass="23116">MRRRDASHVATFEVAGAGGERGQGCNGVEWMRRRRVRIEIHARDGGGRGGKSCRDVGRLEKRIRRAICFGWEIRLRCAVEVIFCALSRRPRGNETILADFVVNRHSTNLLFTLRQPREPHIPMHLDHQHQSQCPLSHTYKASHPVQPTNQPTTPPVSSTKRHRKLTPPHYCKHGVESFSDVRSCGHTYRARLATAWRMCMPV</sequence>